<evidence type="ECO:0000256" key="3">
    <source>
        <dbReference type="SAM" id="MobiDB-lite"/>
    </source>
</evidence>
<dbReference type="GO" id="GO:0000981">
    <property type="term" value="F:DNA-binding transcription factor activity, RNA polymerase II-specific"/>
    <property type="evidence" value="ECO:0007669"/>
    <property type="project" value="InterPro"/>
</dbReference>
<name>A0AB34PXR2_CANAX</name>
<comment type="caution">
    <text evidence="5">The sequence shown here is derived from an EMBL/GenBank/DDBJ whole genome shotgun (WGS) entry which is preliminary data.</text>
</comment>
<dbReference type="InterPro" id="IPR036864">
    <property type="entry name" value="Zn2-C6_fun-type_DNA-bd_sf"/>
</dbReference>
<dbReference type="PANTHER" id="PTHR37534">
    <property type="entry name" value="TRANSCRIPTIONAL ACTIVATOR PROTEIN UGA3"/>
    <property type="match status" value="1"/>
</dbReference>
<dbReference type="GO" id="GO:0045944">
    <property type="term" value="P:positive regulation of transcription by RNA polymerase II"/>
    <property type="evidence" value="ECO:0007669"/>
    <property type="project" value="TreeGrafter"/>
</dbReference>
<evidence type="ECO:0000313" key="6">
    <source>
        <dbReference type="Proteomes" id="UP000030161"/>
    </source>
</evidence>
<dbReference type="InterPro" id="IPR001138">
    <property type="entry name" value="Zn2Cys6_DnaBD"/>
</dbReference>
<dbReference type="EMBL" id="AJIX01000010">
    <property type="protein sequence ID" value="KGR15918.1"/>
    <property type="molecule type" value="Genomic_DNA"/>
</dbReference>
<proteinExistence type="predicted"/>
<dbReference type="InterPro" id="IPR021858">
    <property type="entry name" value="Fun_TF"/>
</dbReference>
<dbReference type="GO" id="GO:0000976">
    <property type="term" value="F:transcription cis-regulatory region binding"/>
    <property type="evidence" value="ECO:0007669"/>
    <property type="project" value="TreeGrafter"/>
</dbReference>
<evidence type="ECO:0000259" key="4">
    <source>
        <dbReference type="PROSITE" id="PS50048"/>
    </source>
</evidence>
<evidence type="ECO:0000256" key="1">
    <source>
        <dbReference type="ARBA" id="ARBA00004123"/>
    </source>
</evidence>
<dbReference type="PROSITE" id="PS00463">
    <property type="entry name" value="ZN2_CY6_FUNGAL_1"/>
    <property type="match status" value="1"/>
</dbReference>
<gene>
    <name evidence="5" type="ORF">MG3_01510</name>
</gene>
<feature type="region of interest" description="Disordered" evidence="3">
    <location>
        <begin position="179"/>
        <end position="224"/>
    </location>
</feature>
<feature type="region of interest" description="Disordered" evidence="3">
    <location>
        <begin position="539"/>
        <end position="558"/>
    </location>
</feature>
<dbReference type="Gene3D" id="4.10.240.10">
    <property type="entry name" value="Zn(2)-C6 fungal-type DNA-binding domain"/>
    <property type="match status" value="1"/>
</dbReference>
<dbReference type="Pfam" id="PF00172">
    <property type="entry name" value="Zn_clus"/>
    <property type="match status" value="1"/>
</dbReference>
<accession>A0AB34PXR2</accession>
<dbReference type="PROSITE" id="PS50048">
    <property type="entry name" value="ZN2_CY6_FUNGAL_2"/>
    <property type="match status" value="1"/>
</dbReference>
<dbReference type="SMART" id="SM00066">
    <property type="entry name" value="GAL4"/>
    <property type="match status" value="1"/>
</dbReference>
<dbReference type="GO" id="GO:0005634">
    <property type="term" value="C:nucleus"/>
    <property type="evidence" value="ECO:0007669"/>
    <property type="project" value="UniProtKB-SubCell"/>
</dbReference>
<reference evidence="5 6" key="1">
    <citation type="submission" date="2013-12" db="EMBL/GenBank/DDBJ databases">
        <title>The Genome Sequence of Candida albicans P78048.</title>
        <authorList>
            <consortium name="The Broad Institute Genome Sequencing Platform"/>
            <consortium name="The Broad Institute Genome Sequencing Center for Infectious Disease"/>
            <person name="Cuomo C."/>
            <person name="Bennett R."/>
            <person name="Hirakawa M."/>
            <person name="Noverr M."/>
            <person name="Mitchell A."/>
            <person name="Young S.K."/>
            <person name="Zeng Q."/>
            <person name="Gargeya S."/>
            <person name="Fitzgerald M."/>
            <person name="Abouelleil A."/>
            <person name="Alvarado L."/>
            <person name="Berlin A.M."/>
            <person name="Chapman S.B."/>
            <person name="Dewar J."/>
            <person name="Goldberg J."/>
            <person name="Griggs A."/>
            <person name="Gujja S."/>
            <person name="Hansen M."/>
            <person name="Howarth C."/>
            <person name="Imamovic A."/>
            <person name="Larimer J."/>
            <person name="McCowan C."/>
            <person name="Murphy C."/>
            <person name="Pearson M."/>
            <person name="Priest M."/>
            <person name="Roberts A."/>
            <person name="Saif S."/>
            <person name="Shea T."/>
            <person name="Sykes S."/>
            <person name="Wortman J."/>
            <person name="Nusbaum C."/>
            <person name="Birren B."/>
        </authorList>
    </citation>
    <scope>NUCLEOTIDE SEQUENCE [LARGE SCALE GENOMIC DNA]</scope>
    <source>
        <strain evidence="5 6">P78048</strain>
    </source>
</reference>
<feature type="domain" description="Zn(2)-C6 fungal-type" evidence="4">
    <location>
        <begin position="27"/>
        <end position="55"/>
    </location>
</feature>
<protein>
    <recommendedName>
        <fullName evidence="4">Zn(2)-C6 fungal-type domain-containing protein</fullName>
    </recommendedName>
</protein>
<organism evidence="5 6">
    <name type="scientific">Candida albicans P78048</name>
    <dbReference type="NCBI Taxonomy" id="1094989"/>
    <lineage>
        <taxon>Eukaryota</taxon>
        <taxon>Fungi</taxon>
        <taxon>Dikarya</taxon>
        <taxon>Ascomycota</taxon>
        <taxon>Saccharomycotina</taxon>
        <taxon>Pichiomycetes</taxon>
        <taxon>Debaryomycetaceae</taxon>
        <taxon>Candida/Lodderomyces clade</taxon>
        <taxon>Candida</taxon>
    </lineage>
</organism>
<evidence type="ECO:0000313" key="5">
    <source>
        <dbReference type="EMBL" id="KGR15918.1"/>
    </source>
</evidence>
<dbReference type="AlphaFoldDB" id="A0AB34PXR2"/>
<dbReference type="PANTHER" id="PTHR37534:SF15">
    <property type="entry name" value="ZN(II)2CYS6 TRANSCRIPTION FACTOR (EUROFUNG)"/>
    <property type="match status" value="1"/>
</dbReference>
<feature type="compositionally biased region" description="Polar residues" evidence="3">
    <location>
        <begin position="1"/>
        <end position="10"/>
    </location>
</feature>
<comment type="subcellular location">
    <subcellularLocation>
        <location evidence="1">Nucleus</location>
    </subcellularLocation>
</comment>
<dbReference type="GO" id="GO:0008270">
    <property type="term" value="F:zinc ion binding"/>
    <property type="evidence" value="ECO:0007669"/>
    <property type="project" value="InterPro"/>
</dbReference>
<feature type="region of interest" description="Disordered" evidence="3">
    <location>
        <begin position="1"/>
        <end position="22"/>
    </location>
</feature>
<dbReference type="CDD" id="cd00067">
    <property type="entry name" value="GAL4"/>
    <property type="match status" value="1"/>
</dbReference>
<sequence length="834" mass="92716">MPLDNTIQGSTIGGPTAISKGKKSRNGCLTCKKKRLKCDETKPNCLNCTKKNIECGGYATKFKWKSFNEEKSHTSSSTKSLKRHLELASFSVTGKSIEEVNKENELIAKGINPETVKNSTINRSRTNSVSTVNTQRTKSFDRSHSIPIPSNEHAQLQSASVYKSDLNSLADAAMKQIGKTPASMSSTPPALKAHHQHPAQSLPGDSAISHMMVSQPPQPPPPFTPNFEAMLTTEKPTIKRNGFGNFDSEINLTPSLSAILNFAFNHEEVEVPSVETLSPLTLNHEARVDASMTNNKPITEQEQILHLFNEHTSGIMSIKNGVHENPWRNLIAPLATKYPCLFNSIAAMTSFHMAGSNNVVHSPEDLRTKGWYYMKKCIFELANGLSNNVKDLPLDVALVTCLNLAVCEQWDTHTSSGIAHLKGAKSMIQQILELLKEQQQFIKQKKFENIDSISSVDEDQELLMNLKKKLVLVDDLDYEEMIHETIKCPEKSVVIPKSIQFILNNWIYFEVLAQMTSDSMCDDKGVDLVAAITSMSQNKLNKDKDRNPKSPSEASDSSDKTFRFFETLNLLNYNNEVIDPLLGCSQSLFVIMGKVANLITKIRKAKHKSQSKKRNTLTTISQASELKQELVNWKPSVVASIMDNEISNESSTTWDLPSCIATAEAYKYSTLLYLHQAVPEIPSFSAHALAEKIFILLASIPTSSNLSIVHIFPLLVASSEAEPGEEREWCENRWKLLSQRMWIGNIDRALEVVKEVWRRKDGLQETCEDRKFHQLGGLMVALNGDPNNNSNGGSGGNGHSNGNSASNTVDANTIDSKTHWSTVMKEWGWEVLLG</sequence>
<feature type="region of interest" description="Disordered" evidence="3">
    <location>
        <begin position="125"/>
        <end position="154"/>
    </location>
</feature>
<feature type="region of interest" description="Disordered" evidence="3">
    <location>
        <begin position="783"/>
        <end position="810"/>
    </location>
</feature>
<evidence type="ECO:0000256" key="2">
    <source>
        <dbReference type="ARBA" id="ARBA00023242"/>
    </source>
</evidence>
<dbReference type="SUPFAM" id="SSF57701">
    <property type="entry name" value="Zn2/Cys6 DNA-binding domain"/>
    <property type="match status" value="1"/>
</dbReference>
<dbReference type="Pfam" id="PF11951">
    <property type="entry name" value="Fungal_trans_2"/>
    <property type="match status" value="1"/>
</dbReference>
<keyword evidence="2" id="KW-0539">Nucleus</keyword>
<dbReference type="Proteomes" id="UP000030161">
    <property type="component" value="Unassembled WGS sequence"/>
</dbReference>
<feature type="compositionally biased region" description="Polar residues" evidence="3">
    <location>
        <begin position="125"/>
        <end position="137"/>
    </location>
</feature>